<evidence type="ECO:0008006" key="5">
    <source>
        <dbReference type="Google" id="ProtNLM"/>
    </source>
</evidence>
<keyword evidence="2" id="KW-0472">Membrane</keyword>
<proteinExistence type="predicted"/>
<sequence>MEGFQKSVRTAMSQSKDSSDDLATALSSTFEKAKASFNNFSAAATTATPSNSILADPPQLLLTRQSGKVVSLLTCSKLCAVFFVAGVFVGYTLKRRVRRWASKLLRGLKDE</sequence>
<dbReference type="PhylomeDB" id="A0A068U3F6"/>
<feature type="transmembrane region" description="Helical" evidence="2">
    <location>
        <begin position="69"/>
        <end position="93"/>
    </location>
</feature>
<dbReference type="InParanoid" id="A0A068U3F6"/>
<protein>
    <recommendedName>
        <fullName evidence="5">Transmembrane protein</fullName>
    </recommendedName>
</protein>
<evidence type="ECO:0000313" key="3">
    <source>
        <dbReference type="EMBL" id="CDP03041.1"/>
    </source>
</evidence>
<gene>
    <name evidence="3" type="ORF">GSCOC_T00041514001</name>
</gene>
<feature type="region of interest" description="Disordered" evidence="1">
    <location>
        <begin position="1"/>
        <end position="20"/>
    </location>
</feature>
<evidence type="ECO:0000256" key="1">
    <source>
        <dbReference type="SAM" id="MobiDB-lite"/>
    </source>
</evidence>
<reference evidence="4" key="1">
    <citation type="journal article" date="2014" name="Science">
        <title>The coffee genome provides insight into the convergent evolution of caffeine biosynthesis.</title>
        <authorList>
            <person name="Denoeud F."/>
            <person name="Carretero-Paulet L."/>
            <person name="Dereeper A."/>
            <person name="Droc G."/>
            <person name="Guyot R."/>
            <person name="Pietrella M."/>
            <person name="Zheng C."/>
            <person name="Alberti A."/>
            <person name="Anthony F."/>
            <person name="Aprea G."/>
            <person name="Aury J.M."/>
            <person name="Bento P."/>
            <person name="Bernard M."/>
            <person name="Bocs S."/>
            <person name="Campa C."/>
            <person name="Cenci A."/>
            <person name="Combes M.C."/>
            <person name="Crouzillat D."/>
            <person name="Da Silva C."/>
            <person name="Daddiego L."/>
            <person name="De Bellis F."/>
            <person name="Dussert S."/>
            <person name="Garsmeur O."/>
            <person name="Gayraud T."/>
            <person name="Guignon V."/>
            <person name="Jahn K."/>
            <person name="Jamilloux V."/>
            <person name="Joet T."/>
            <person name="Labadie K."/>
            <person name="Lan T."/>
            <person name="Leclercq J."/>
            <person name="Lepelley M."/>
            <person name="Leroy T."/>
            <person name="Li L.T."/>
            <person name="Librado P."/>
            <person name="Lopez L."/>
            <person name="Munoz A."/>
            <person name="Noel B."/>
            <person name="Pallavicini A."/>
            <person name="Perrotta G."/>
            <person name="Poncet V."/>
            <person name="Pot D."/>
            <person name="Priyono X."/>
            <person name="Rigoreau M."/>
            <person name="Rouard M."/>
            <person name="Rozas J."/>
            <person name="Tranchant-Dubreuil C."/>
            <person name="VanBuren R."/>
            <person name="Zhang Q."/>
            <person name="Andrade A.C."/>
            <person name="Argout X."/>
            <person name="Bertrand B."/>
            <person name="de Kochko A."/>
            <person name="Graziosi G."/>
            <person name="Henry R.J."/>
            <person name="Jayarama X."/>
            <person name="Ming R."/>
            <person name="Nagai C."/>
            <person name="Rounsley S."/>
            <person name="Sankoff D."/>
            <person name="Giuliano G."/>
            <person name="Albert V.A."/>
            <person name="Wincker P."/>
            <person name="Lashermes P."/>
        </authorList>
    </citation>
    <scope>NUCLEOTIDE SEQUENCE [LARGE SCALE GENOMIC DNA]</scope>
    <source>
        <strain evidence="4">cv. DH200-94</strain>
    </source>
</reference>
<dbReference type="FunCoup" id="A0A068U3F6">
    <property type="interactions" value="211"/>
</dbReference>
<organism evidence="3 4">
    <name type="scientific">Coffea canephora</name>
    <name type="common">Robusta coffee</name>
    <dbReference type="NCBI Taxonomy" id="49390"/>
    <lineage>
        <taxon>Eukaryota</taxon>
        <taxon>Viridiplantae</taxon>
        <taxon>Streptophyta</taxon>
        <taxon>Embryophyta</taxon>
        <taxon>Tracheophyta</taxon>
        <taxon>Spermatophyta</taxon>
        <taxon>Magnoliopsida</taxon>
        <taxon>eudicotyledons</taxon>
        <taxon>Gunneridae</taxon>
        <taxon>Pentapetalae</taxon>
        <taxon>asterids</taxon>
        <taxon>lamiids</taxon>
        <taxon>Gentianales</taxon>
        <taxon>Rubiaceae</taxon>
        <taxon>Ixoroideae</taxon>
        <taxon>Gardenieae complex</taxon>
        <taxon>Bertiereae - Coffeeae clade</taxon>
        <taxon>Coffeeae</taxon>
        <taxon>Coffea</taxon>
    </lineage>
</organism>
<dbReference type="AlphaFoldDB" id="A0A068U3F6"/>
<keyword evidence="4" id="KW-1185">Reference proteome</keyword>
<accession>A0A068U3F6</accession>
<evidence type="ECO:0000256" key="2">
    <source>
        <dbReference type="SAM" id="Phobius"/>
    </source>
</evidence>
<dbReference type="OrthoDB" id="1726667at2759"/>
<dbReference type="STRING" id="49390.A0A068U3F6"/>
<feature type="compositionally biased region" description="Polar residues" evidence="1">
    <location>
        <begin position="7"/>
        <end position="16"/>
    </location>
</feature>
<dbReference type="Gramene" id="CDP03041">
    <property type="protein sequence ID" value="CDP03041"/>
    <property type="gene ID" value="GSCOC_T00041514001"/>
</dbReference>
<dbReference type="OMA" id="CVNRWIS"/>
<dbReference type="Proteomes" id="UP000295252">
    <property type="component" value="Chromosome VIII"/>
</dbReference>
<evidence type="ECO:0000313" key="4">
    <source>
        <dbReference type="Proteomes" id="UP000295252"/>
    </source>
</evidence>
<dbReference type="EMBL" id="HG739093">
    <property type="protein sequence ID" value="CDP03041.1"/>
    <property type="molecule type" value="Genomic_DNA"/>
</dbReference>
<keyword evidence="2" id="KW-1133">Transmembrane helix</keyword>
<name>A0A068U3F6_COFCA</name>
<keyword evidence="2" id="KW-0812">Transmembrane</keyword>